<dbReference type="RefSeq" id="WP_129580265.1">
    <property type="nucleotide sequence ID" value="NZ_CP012672.1"/>
</dbReference>
<dbReference type="EMBL" id="CP012672">
    <property type="protein sequence ID" value="AUX37676.1"/>
    <property type="molecule type" value="Genomic_DNA"/>
</dbReference>
<protein>
    <submittedName>
        <fullName evidence="1">Uncharacterized protein</fullName>
    </submittedName>
</protein>
<accession>A0A4P2R4I4</accession>
<evidence type="ECO:0000313" key="2">
    <source>
        <dbReference type="Proteomes" id="UP000295497"/>
    </source>
</evidence>
<organism evidence="1 2">
    <name type="scientific">Sorangium cellulosum</name>
    <name type="common">Polyangium cellulosum</name>
    <dbReference type="NCBI Taxonomy" id="56"/>
    <lineage>
        <taxon>Bacteria</taxon>
        <taxon>Pseudomonadati</taxon>
        <taxon>Myxococcota</taxon>
        <taxon>Polyangia</taxon>
        <taxon>Polyangiales</taxon>
        <taxon>Polyangiaceae</taxon>
        <taxon>Sorangium</taxon>
    </lineage>
</organism>
<evidence type="ECO:0000313" key="1">
    <source>
        <dbReference type="EMBL" id="AUX37676.1"/>
    </source>
</evidence>
<dbReference type="AlphaFoldDB" id="A0A4P2R4I4"/>
<sequence>MAQADRLLPGLNVFTSRARYYTFLCWALARAQAETPPRAHLERVFRLERLLVLCEALQHEDEPLACGYIGRRRGRSFVSERRGAGLWELPTRILKNQVSNGALRLYRTSLASLYLVEEDDLEEGLGLRLTDRGRQLANQLDRVIDEGVVSWALEGGTQQQKRRGTLLDAGARMCLSSRMGAYERRYLVASLFGADGDGIERRETVQVLFENKLLGFASVGSDSTDNDADLITDDGGKPAEEAALFETRTNWGVLRPALALPATNRLQPIQVAGAYQLAALGLNALFASALEPAARQGRLSLAAWRERIAERAGVDFEASSAAAWAGHRSPAEVAADLLDDTPRPWPEIGMLAIELLLRLGLDERYARWLGDDPTPIVERLLVWTRDASIGRAGELAARLLPDLVEHHRDVSVKKGKGEWLVLDGEELVKHDPRPLRLLLHSLRFAQLAQLAADLNLHPKDVADEA</sequence>
<proteinExistence type="predicted"/>
<gene>
    <name evidence="1" type="ORF">SOCE836_099060</name>
</gene>
<dbReference type="Proteomes" id="UP000295497">
    <property type="component" value="Chromosome"/>
</dbReference>
<reference evidence="1 2" key="1">
    <citation type="submission" date="2015-09" db="EMBL/GenBank/DDBJ databases">
        <title>Sorangium comparison.</title>
        <authorList>
            <person name="Zaburannyi N."/>
            <person name="Bunk B."/>
            <person name="Overmann J."/>
            <person name="Mueller R."/>
        </authorList>
    </citation>
    <scope>NUCLEOTIDE SEQUENCE [LARGE SCALE GENOMIC DNA]</scope>
    <source>
        <strain evidence="1 2">So ce836</strain>
    </source>
</reference>
<name>A0A4P2R4I4_SORCE</name>